<accession>A0ABV3L4H5</accession>
<dbReference type="InterPro" id="IPR004143">
    <property type="entry name" value="BPL_LPL_catalytic"/>
</dbReference>
<evidence type="ECO:0000256" key="2">
    <source>
        <dbReference type="ARBA" id="ARBA00022679"/>
    </source>
</evidence>
<dbReference type="PIRSF" id="PIRSF016262">
    <property type="entry name" value="LPLase"/>
    <property type="match status" value="1"/>
</dbReference>
<dbReference type="InterPro" id="IPR000544">
    <property type="entry name" value="Octanoyltransferase"/>
</dbReference>
<keyword evidence="9" id="KW-1185">Reference proteome</keyword>
<proteinExistence type="inferred from homology"/>
<dbReference type="NCBIfam" id="TIGR00214">
    <property type="entry name" value="lipB"/>
    <property type="match status" value="1"/>
</dbReference>
<feature type="binding site" evidence="5">
    <location>
        <begin position="196"/>
        <end position="198"/>
    </location>
    <ligand>
        <name>substrate</name>
    </ligand>
</feature>
<feature type="binding site" evidence="5">
    <location>
        <begin position="103"/>
        <end position="110"/>
    </location>
    <ligand>
        <name>substrate</name>
    </ligand>
</feature>
<dbReference type="InterPro" id="IPR045864">
    <property type="entry name" value="aa-tRNA-synth_II/BPL/LPL"/>
</dbReference>
<comment type="similarity">
    <text evidence="5 6">Belongs to the LipB family.</text>
</comment>
<keyword evidence="5" id="KW-0963">Cytoplasm</keyword>
<feature type="active site" description="Acyl-thioester intermediate" evidence="5">
    <location>
        <position position="214"/>
    </location>
</feature>
<protein>
    <recommendedName>
        <fullName evidence="5 6">Octanoyltransferase</fullName>
        <ecNumber evidence="5 6">2.3.1.181</ecNumber>
    </recommendedName>
    <alternativeName>
        <fullName evidence="5">Lipoate-protein ligase B</fullName>
    </alternativeName>
    <alternativeName>
        <fullName evidence="5">Lipoyl/octanoyl transferase</fullName>
    </alternativeName>
    <alternativeName>
        <fullName evidence="5">Octanoyl-[acyl-carrier-protein]-protein N-octanoyltransferase</fullName>
    </alternativeName>
</protein>
<dbReference type="Gene3D" id="3.30.930.10">
    <property type="entry name" value="Bira Bifunctional Protein, Domain 2"/>
    <property type="match status" value="1"/>
</dbReference>
<reference evidence="8 9" key="1">
    <citation type="submission" date="2024-07" db="EMBL/GenBank/DDBJ databases">
        <authorList>
            <person name="Kang M."/>
        </authorList>
    </citation>
    <scope>NUCLEOTIDE SEQUENCE [LARGE SCALE GENOMIC DNA]</scope>
    <source>
        <strain evidence="8 9">DFM31</strain>
    </source>
</reference>
<feature type="site" description="Lowers pKa of active site Cys" evidence="5">
    <location>
        <position position="180"/>
    </location>
</feature>
<dbReference type="Pfam" id="PF21948">
    <property type="entry name" value="LplA-B_cat"/>
    <property type="match status" value="1"/>
</dbReference>
<dbReference type="PANTHER" id="PTHR10993">
    <property type="entry name" value="OCTANOYLTRANSFERASE"/>
    <property type="match status" value="1"/>
</dbReference>
<comment type="miscellaneous">
    <text evidence="5">In the reaction, the free carboxyl group of octanoic acid is attached via an amide linkage to the epsilon-amino group of a specific lysine residue of lipoyl domains of lipoate-dependent enzymes.</text>
</comment>
<evidence type="ECO:0000256" key="3">
    <source>
        <dbReference type="ARBA" id="ARBA00023315"/>
    </source>
</evidence>
<feature type="binding site" evidence="5">
    <location>
        <begin position="183"/>
        <end position="185"/>
    </location>
    <ligand>
        <name>substrate</name>
    </ligand>
</feature>
<dbReference type="SUPFAM" id="SSF55681">
    <property type="entry name" value="Class II aaRS and biotin synthetases"/>
    <property type="match status" value="1"/>
</dbReference>
<comment type="catalytic activity">
    <reaction evidence="5 6">
        <text>octanoyl-[ACP] + L-lysyl-[protein] = N(6)-octanoyl-L-lysyl-[protein] + holo-[ACP] + H(+)</text>
        <dbReference type="Rhea" id="RHEA:17665"/>
        <dbReference type="Rhea" id="RHEA-COMP:9636"/>
        <dbReference type="Rhea" id="RHEA-COMP:9685"/>
        <dbReference type="Rhea" id="RHEA-COMP:9752"/>
        <dbReference type="Rhea" id="RHEA-COMP:9928"/>
        <dbReference type="ChEBI" id="CHEBI:15378"/>
        <dbReference type="ChEBI" id="CHEBI:29969"/>
        <dbReference type="ChEBI" id="CHEBI:64479"/>
        <dbReference type="ChEBI" id="CHEBI:78463"/>
        <dbReference type="ChEBI" id="CHEBI:78809"/>
        <dbReference type="EC" id="2.3.1.181"/>
    </reaction>
</comment>
<evidence type="ECO:0000256" key="1">
    <source>
        <dbReference type="ARBA" id="ARBA00004821"/>
    </source>
</evidence>
<dbReference type="InterPro" id="IPR020605">
    <property type="entry name" value="Octanoyltransferase_CS"/>
</dbReference>
<evidence type="ECO:0000256" key="4">
    <source>
        <dbReference type="ARBA" id="ARBA00024732"/>
    </source>
</evidence>
<evidence type="ECO:0000256" key="6">
    <source>
        <dbReference type="PIRNR" id="PIRNR016262"/>
    </source>
</evidence>
<dbReference type="CDD" id="cd16444">
    <property type="entry name" value="LipB"/>
    <property type="match status" value="1"/>
</dbReference>
<dbReference type="PROSITE" id="PS01313">
    <property type="entry name" value="LIPB"/>
    <property type="match status" value="1"/>
</dbReference>
<dbReference type="NCBIfam" id="NF010921">
    <property type="entry name" value="PRK14341.1"/>
    <property type="match status" value="1"/>
</dbReference>
<dbReference type="EC" id="2.3.1.181" evidence="5 6"/>
<dbReference type="PANTHER" id="PTHR10993:SF7">
    <property type="entry name" value="LIPOYLTRANSFERASE 2, MITOCHONDRIAL-RELATED"/>
    <property type="match status" value="1"/>
</dbReference>
<evidence type="ECO:0000259" key="7">
    <source>
        <dbReference type="PROSITE" id="PS51733"/>
    </source>
</evidence>
<name>A0ABV3L4H5_9RHOB</name>
<evidence type="ECO:0000256" key="5">
    <source>
        <dbReference type="HAMAP-Rule" id="MF_00013"/>
    </source>
</evidence>
<comment type="function">
    <text evidence="4 5 6">Catalyzes the transfer of endogenously produced octanoic acid from octanoyl-acyl-carrier-protein onto the lipoyl domains of lipoate-dependent enzymes. Lipoyl-ACP can also act as a substrate although octanoyl-ACP is likely to be the physiological substrate.</text>
</comment>
<dbReference type="EMBL" id="JBFBVU010000005">
    <property type="protein sequence ID" value="MEV8466421.1"/>
    <property type="molecule type" value="Genomic_DNA"/>
</dbReference>
<dbReference type="PROSITE" id="PS51733">
    <property type="entry name" value="BPL_LPL_CATALYTIC"/>
    <property type="match status" value="1"/>
</dbReference>
<comment type="pathway">
    <text evidence="1 5 6">Protein modification; protein lipoylation via endogenous pathway; protein N(6)-(lipoyl)lysine from octanoyl-[acyl-carrier-protein]: step 1/2.</text>
</comment>
<comment type="subcellular location">
    <subcellularLocation>
        <location evidence="5">Cytoplasm</location>
    </subcellularLocation>
</comment>
<comment type="caution">
    <text evidence="8">The sequence shown here is derived from an EMBL/GenBank/DDBJ whole genome shotgun (WGS) entry which is preliminary data.</text>
</comment>
<keyword evidence="3 5" id="KW-0012">Acyltransferase</keyword>
<dbReference type="Proteomes" id="UP001553161">
    <property type="component" value="Unassembled WGS sequence"/>
</dbReference>
<dbReference type="HAMAP" id="MF_00013">
    <property type="entry name" value="LipB"/>
    <property type="match status" value="1"/>
</dbReference>
<organism evidence="8 9">
    <name type="scientific">Meridianimarinicoccus marinus</name>
    <dbReference type="NCBI Taxonomy" id="3231483"/>
    <lineage>
        <taxon>Bacteria</taxon>
        <taxon>Pseudomonadati</taxon>
        <taxon>Pseudomonadota</taxon>
        <taxon>Alphaproteobacteria</taxon>
        <taxon>Rhodobacterales</taxon>
        <taxon>Paracoccaceae</taxon>
        <taxon>Meridianimarinicoccus</taxon>
    </lineage>
</organism>
<evidence type="ECO:0000313" key="8">
    <source>
        <dbReference type="EMBL" id="MEV8466421.1"/>
    </source>
</evidence>
<feature type="domain" description="BPL/LPL catalytic" evidence="7">
    <location>
        <begin position="64"/>
        <end position="252"/>
    </location>
</feature>
<sequence>MVPRGSTGRRPARLCRLPRATAPARTCRKHMRTRVVTWTITDGLTPYPDALAAMEARAAAIRNGTADEQIWLLEHPPLYTAGTSADPADLTDPDRFPVYDAGRGGQYTYHGPGQRVAYVMLDLTKRGRDVRQFVAQVEDWVIDTLAEFNVKGERRAGRVGVWVVRHDKPLNPDGTPQEDKIAAIGLRLRRWVSFHGLSINVEPDLSHFDGIIPCGIREHGVTSLVDLGLPVTMDDVDAALRKTFDRSALEACQTRI</sequence>
<evidence type="ECO:0000313" key="9">
    <source>
        <dbReference type="Proteomes" id="UP001553161"/>
    </source>
</evidence>
<dbReference type="NCBIfam" id="NF010925">
    <property type="entry name" value="PRK14345.1"/>
    <property type="match status" value="1"/>
</dbReference>
<dbReference type="RefSeq" id="WP_366192217.1">
    <property type="nucleotide sequence ID" value="NZ_JBFBVU010000005.1"/>
</dbReference>
<keyword evidence="2 5" id="KW-0808">Transferase</keyword>
<gene>
    <name evidence="5 8" type="primary">lipB</name>
    <name evidence="8" type="ORF">AB0T83_06450</name>
</gene>
<dbReference type="GO" id="GO:0033819">
    <property type="term" value="F:lipoyl(octanoyl) transferase activity"/>
    <property type="evidence" value="ECO:0007669"/>
    <property type="project" value="UniProtKB-EC"/>
</dbReference>